<evidence type="ECO:0000313" key="3">
    <source>
        <dbReference type="Proteomes" id="UP001447188"/>
    </source>
</evidence>
<dbReference type="Proteomes" id="UP001447188">
    <property type="component" value="Unassembled WGS sequence"/>
</dbReference>
<dbReference type="Gene3D" id="1.25.10.10">
    <property type="entry name" value="Leucine-rich Repeat Variant"/>
    <property type="match status" value="1"/>
</dbReference>
<dbReference type="SUPFAM" id="SSF48371">
    <property type="entry name" value="ARM repeat"/>
    <property type="match status" value="1"/>
</dbReference>
<keyword evidence="3" id="KW-1185">Reference proteome</keyword>
<feature type="region of interest" description="Disordered" evidence="1">
    <location>
        <begin position="44"/>
        <end position="77"/>
    </location>
</feature>
<gene>
    <name evidence="2" type="ORF">Q9L58_010326</name>
</gene>
<dbReference type="InterPro" id="IPR016024">
    <property type="entry name" value="ARM-type_fold"/>
</dbReference>
<sequence length="359" mass="39039">MPDYAIPVSAILPFDRYTWLAAGLFAAFAAYATQSQLKTFKRRCVSKPSPSPSSDAAVDRTTEDGSSSSSISKRDSRMTEQILTMDSTAIKLETLEALARGINFDLRNAALKIITERATTDKNVDFLLKQIESHNAPTRLRALKAMRCLSMSASSFVNLCTQRSFRALVTCLENTLPPTPDVVTQKEALYILARLMTSFFQGKDMAVEAGIINWLKQVRVPGYENVVEAVFDPERFDANDISLWEVVTTIMDEYEGGRKLMIEAGLIGAGSDEDEGAEAEIEAEMEAEVEVGAAETGAEAEAEADAVTVTVAVAVAVADVEVEAEVIDAATAQRAQRAWEQVGALQENSFPGESNWTQG</sequence>
<accession>A0ABR3G4E5</accession>
<proteinExistence type="predicted"/>
<dbReference type="InterPro" id="IPR011989">
    <property type="entry name" value="ARM-like"/>
</dbReference>
<comment type="caution">
    <text evidence="2">The sequence shown here is derived from an EMBL/GenBank/DDBJ whole genome shotgun (WGS) entry which is preliminary data.</text>
</comment>
<evidence type="ECO:0000313" key="2">
    <source>
        <dbReference type="EMBL" id="KAL0630823.1"/>
    </source>
</evidence>
<dbReference type="EMBL" id="JBBBZM010000370">
    <property type="protein sequence ID" value="KAL0630823.1"/>
    <property type="molecule type" value="Genomic_DNA"/>
</dbReference>
<protein>
    <submittedName>
        <fullName evidence="2">Uncharacterized protein</fullName>
    </submittedName>
</protein>
<evidence type="ECO:0000256" key="1">
    <source>
        <dbReference type="SAM" id="MobiDB-lite"/>
    </source>
</evidence>
<organism evidence="2 3">
    <name type="scientific">Discina gigas</name>
    <dbReference type="NCBI Taxonomy" id="1032678"/>
    <lineage>
        <taxon>Eukaryota</taxon>
        <taxon>Fungi</taxon>
        <taxon>Dikarya</taxon>
        <taxon>Ascomycota</taxon>
        <taxon>Pezizomycotina</taxon>
        <taxon>Pezizomycetes</taxon>
        <taxon>Pezizales</taxon>
        <taxon>Discinaceae</taxon>
        <taxon>Discina</taxon>
    </lineage>
</organism>
<name>A0ABR3G4E5_9PEZI</name>
<reference evidence="2 3" key="1">
    <citation type="submission" date="2024-02" db="EMBL/GenBank/DDBJ databases">
        <title>Discinaceae phylogenomics.</title>
        <authorList>
            <person name="Dirks A.C."/>
            <person name="James T.Y."/>
        </authorList>
    </citation>
    <scope>NUCLEOTIDE SEQUENCE [LARGE SCALE GENOMIC DNA]</scope>
    <source>
        <strain evidence="2 3">ACD0624</strain>
    </source>
</reference>